<proteinExistence type="predicted"/>
<dbReference type="EMBL" id="CACVBS010000028">
    <property type="protein sequence ID" value="CAA7259702.1"/>
    <property type="molecule type" value="Genomic_DNA"/>
</dbReference>
<sequence>MILCMILPKCGGMRSPQSPFQHCPRIENDDDDGKAAPDWDESEDEEDVILRDKDEDPNAPLRPPPSSDSLLFDSSDDEIEMESEELEEILTDAPAFRRIKKDRFVPVVEEVVEDGGEFKLGPWVQGVGK</sequence>
<name>A0A8S0WKM6_CYCAE</name>
<dbReference type="Proteomes" id="UP000467700">
    <property type="component" value="Unassembled WGS sequence"/>
</dbReference>
<protein>
    <submittedName>
        <fullName evidence="2">Uncharacterized protein</fullName>
    </submittedName>
</protein>
<keyword evidence="3" id="KW-1185">Reference proteome</keyword>
<comment type="caution">
    <text evidence="2">The sequence shown here is derived from an EMBL/GenBank/DDBJ whole genome shotgun (WGS) entry which is preliminary data.</text>
</comment>
<evidence type="ECO:0000256" key="1">
    <source>
        <dbReference type="SAM" id="MobiDB-lite"/>
    </source>
</evidence>
<evidence type="ECO:0000313" key="2">
    <source>
        <dbReference type="EMBL" id="CAA7259702.1"/>
    </source>
</evidence>
<gene>
    <name evidence="2" type="ORF">AAE3_LOCUS2499</name>
</gene>
<dbReference type="AlphaFoldDB" id="A0A8S0WKM6"/>
<evidence type="ECO:0000313" key="3">
    <source>
        <dbReference type="Proteomes" id="UP000467700"/>
    </source>
</evidence>
<reference evidence="2 3" key="1">
    <citation type="submission" date="2020-01" db="EMBL/GenBank/DDBJ databases">
        <authorList>
            <person name="Gupta K D."/>
        </authorList>
    </citation>
    <scope>NUCLEOTIDE SEQUENCE [LARGE SCALE GENOMIC DNA]</scope>
</reference>
<organism evidence="2 3">
    <name type="scientific">Cyclocybe aegerita</name>
    <name type="common">Black poplar mushroom</name>
    <name type="synonym">Agrocybe aegerita</name>
    <dbReference type="NCBI Taxonomy" id="1973307"/>
    <lineage>
        <taxon>Eukaryota</taxon>
        <taxon>Fungi</taxon>
        <taxon>Dikarya</taxon>
        <taxon>Basidiomycota</taxon>
        <taxon>Agaricomycotina</taxon>
        <taxon>Agaricomycetes</taxon>
        <taxon>Agaricomycetidae</taxon>
        <taxon>Agaricales</taxon>
        <taxon>Agaricineae</taxon>
        <taxon>Bolbitiaceae</taxon>
        <taxon>Cyclocybe</taxon>
    </lineage>
</organism>
<feature type="compositionally biased region" description="Acidic residues" evidence="1">
    <location>
        <begin position="74"/>
        <end position="85"/>
    </location>
</feature>
<feature type="region of interest" description="Disordered" evidence="1">
    <location>
        <begin position="11"/>
        <end position="85"/>
    </location>
</feature>
<accession>A0A8S0WKM6</accession>
<feature type="compositionally biased region" description="Acidic residues" evidence="1">
    <location>
        <begin position="28"/>
        <end position="47"/>
    </location>
</feature>